<dbReference type="OrthoDB" id="7930815at2759"/>
<organism evidence="1 2">
    <name type="scientific">Lucilia cuprina</name>
    <name type="common">Green bottle fly</name>
    <name type="synonym">Australian sheep blowfly</name>
    <dbReference type="NCBI Taxonomy" id="7375"/>
    <lineage>
        <taxon>Eukaryota</taxon>
        <taxon>Metazoa</taxon>
        <taxon>Ecdysozoa</taxon>
        <taxon>Arthropoda</taxon>
        <taxon>Hexapoda</taxon>
        <taxon>Insecta</taxon>
        <taxon>Pterygota</taxon>
        <taxon>Neoptera</taxon>
        <taxon>Endopterygota</taxon>
        <taxon>Diptera</taxon>
        <taxon>Brachycera</taxon>
        <taxon>Muscomorpha</taxon>
        <taxon>Oestroidea</taxon>
        <taxon>Calliphoridae</taxon>
        <taxon>Luciliinae</taxon>
        <taxon>Lucilia</taxon>
    </lineage>
</organism>
<proteinExistence type="predicted"/>
<reference evidence="1 2" key="1">
    <citation type="journal article" date="2015" name="Nat. Commun.">
        <title>Lucilia cuprina genome unlocks parasitic fly biology to underpin future interventions.</title>
        <authorList>
            <person name="Anstead C.A."/>
            <person name="Korhonen P.K."/>
            <person name="Young N.D."/>
            <person name="Hall R.S."/>
            <person name="Jex A.R."/>
            <person name="Murali S.C."/>
            <person name="Hughes D.S."/>
            <person name="Lee S.F."/>
            <person name="Perry T."/>
            <person name="Stroehlein A.J."/>
            <person name="Ansell B.R."/>
            <person name="Breugelmans B."/>
            <person name="Hofmann A."/>
            <person name="Qu J."/>
            <person name="Dugan S."/>
            <person name="Lee S.L."/>
            <person name="Chao H."/>
            <person name="Dinh H."/>
            <person name="Han Y."/>
            <person name="Doddapaneni H.V."/>
            <person name="Worley K.C."/>
            <person name="Muzny D.M."/>
            <person name="Ioannidis P."/>
            <person name="Waterhouse R.M."/>
            <person name="Zdobnov E.M."/>
            <person name="James P.J."/>
            <person name="Bagnall N.H."/>
            <person name="Kotze A.C."/>
            <person name="Gibbs R.A."/>
            <person name="Richards S."/>
            <person name="Batterham P."/>
            <person name="Gasser R.B."/>
        </authorList>
    </citation>
    <scope>NUCLEOTIDE SEQUENCE [LARGE SCALE GENOMIC DNA]</scope>
    <source>
        <strain evidence="1 2">LS</strain>
        <tissue evidence="1">Full body</tissue>
    </source>
</reference>
<sequence length="92" mass="10731">MGLPQKPLDEISAKFLANEFQNLINEANTDKADYDVRNMKREIENSLINKTDRKFRSLDPLNTDTQQLESMSITKFDCNNFKMENISTKLEK</sequence>
<name>A0A0L0CR45_LUCCU</name>
<keyword evidence="2" id="KW-1185">Reference proteome</keyword>
<dbReference type="EMBL" id="JRES01000036">
    <property type="protein sequence ID" value="KNC34677.1"/>
    <property type="molecule type" value="Genomic_DNA"/>
</dbReference>
<evidence type="ECO:0000313" key="1">
    <source>
        <dbReference type="EMBL" id="KNC34677.1"/>
    </source>
</evidence>
<comment type="caution">
    <text evidence="1">The sequence shown here is derived from an EMBL/GenBank/DDBJ whole genome shotgun (WGS) entry which is preliminary data.</text>
</comment>
<gene>
    <name evidence="1" type="ORF">FF38_09146</name>
</gene>
<dbReference type="AlphaFoldDB" id="A0A0L0CR45"/>
<evidence type="ECO:0000313" key="2">
    <source>
        <dbReference type="Proteomes" id="UP000037069"/>
    </source>
</evidence>
<dbReference type="Proteomes" id="UP000037069">
    <property type="component" value="Unassembled WGS sequence"/>
</dbReference>
<accession>A0A0L0CR45</accession>
<protein>
    <submittedName>
        <fullName evidence="1">Uncharacterized protein</fullName>
    </submittedName>
</protein>